<proteinExistence type="predicted"/>
<dbReference type="EMBL" id="MLYV02000612">
    <property type="protein sequence ID" value="PSR81640.1"/>
    <property type="molecule type" value="Genomic_DNA"/>
</dbReference>
<comment type="caution">
    <text evidence="2">The sequence shown here is derived from an EMBL/GenBank/DDBJ whole genome shotgun (WGS) entry which is preliminary data.</text>
</comment>
<protein>
    <submittedName>
        <fullName evidence="2">Uncharacterized protein</fullName>
    </submittedName>
</protein>
<keyword evidence="3" id="KW-1185">Reference proteome</keyword>
<reference evidence="2 3" key="1">
    <citation type="submission" date="2018-02" db="EMBL/GenBank/DDBJ databases">
        <title>Genome sequence of the basidiomycete white-rot fungus Phlebia centrifuga.</title>
        <authorList>
            <person name="Granchi Z."/>
            <person name="Peng M."/>
            <person name="de Vries R.P."/>
            <person name="Hilden K."/>
            <person name="Makela M.R."/>
            <person name="Grigoriev I."/>
            <person name="Riley R."/>
        </authorList>
    </citation>
    <scope>NUCLEOTIDE SEQUENCE [LARGE SCALE GENOMIC DNA]</scope>
    <source>
        <strain evidence="2 3">FBCC195</strain>
    </source>
</reference>
<evidence type="ECO:0000256" key="1">
    <source>
        <dbReference type="SAM" id="SignalP"/>
    </source>
</evidence>
<organism evidence="2 3">
    <name type="scientific">Hermanssonia centrifuga</name>
    <dbReference type="NCBI Taxonomy" id="98765"/>
    <lineage>
        <taxon>Eukaryota</taxon>
        <taxon>Fungi</taxon>
        <taxon>Dikarya</taxon>
        <taxon>Basidiomycota</taxon>
        <taxon>Agaricomycotina</taxon>
        <taxon>Agaricomycetes</taxon>
        <taxon>Polyporales</taxon>
        <taxon>Meruliaceae</taxon>
        <taxon>Hermanssonia</taxon>
    </lineage>
</organism>
<dbReference type="OrthoDB" id="5374756at2759"/>
<accession>A0A2R6NZU1</accession>
<dbReference type="Proteomes" id="UP000186601">
    <property type="component" value="Unassembled WGS sequence"/>
</dbReference>
<feature type="chain" id="PRO_5015349416" evidence="1">
    <location>
        <begin position="19"/>
        <end position="302"/>
    </location>
</feature>
<feature type="signal peptide" evidence="1">
    <location>
        <begin position="1"/>
        <end position="18"/>
    </location>
</feature>
<dbReference type="AlphaFoldDB" id="A0A2R6NZU1"/>
<sequence>MHIFHYLVGLVFISRVCAGVVPFDVANNAIVTVPDDNPPPENREMTVTEVPSSDTSVAVRSANNALIQGTVSWSFSGAKLLQAAVYIVNSFVVASVCVASGTINCAIAAGYAVFTSFFSRWAIGSRSYEINANDLGADSELHLFLPPTPAKSHVQRLSTELEPGTWHTIGHMRVGMFNHSLHYHNDGAGIQTLRAWQRNFVVDGESKRSESDNDGTVVDYAWQSTNEQAYDDFHSSSDSTSYFAANAMAYMVDTGSSVAMCADFADGDGRMDEGVLSIGWNDQPLEWSDGEQSAVLDICDGI</sequence>
<gene>
    <name evidence="2" type="ORF">PHLCEN_2v6322</name>
</gene>
<keyword evidence="1" id="KW-0732">Signal</keyword>
<name>A0A2R6NZU1_9APHY</name>
<evidence type="ECO:0000313" key="2">
    <source>
        <dbReference type="EMBL" id="PSR81640.1"/>
    </source>
</evidence>
<evidence type="ECO:0000313" key="3">
    <source>
        <dbReference type="Proteomes" id="UP000186601"/>
    </source>
</evidence>